<keyword evidence="2" id="KW-1185">Reference proteome</keyword>
<gene>
    <name evidence="1" type="ordered locus">Despr_1979</name>
</gene>
<dbReference type="AlphaFoldDB" id="A0A7U4DPJ6"/>
<protein>
    <recommendedName>
        <fullName evidence="3">Nitrous oxide-stimulated promoter family protein</fullName>
    </recommendedName>
</protein>
<organism evidence="1 2">
    <name type="scientific">Desulfobulbus propionicus (strain ATCC 33891 / DSM 2032 / VKM B-1956 / 1pr3)</name>
    <dbReference type="NCBI Taxonomy" id="577650"/>
    <lineage>
        <taxon>Bacteria</taxon>
        <taxon>Pseudomonadati</taxon>
        <taxon>Thermodesulfobacteriota</taxon>
        <taxon>Desulfobulbia</taxon>
        <taxon>Desulfobulbales</taxon>
        <taxon>Desulfobulbaceae</taxon>
        <taxon>Desulfobulbus</taxon>
    </lineage>
</organism>
<name>A0A7U4DPJ6_DESPD</name>
<dbReference type="Proteomes" id="UP000006365">
    <property type="component" value="Chromosome"/>
</dbReference>
<dbReference type="NCBIfam" id="NF007714">
    <property type="entry name" value="PRK10410.1-2"/>
    <property type="match status" value="1"/>
</dbReference>
<dbReference type="Pfam" id="PF11756">
    <property type="entry name" value="YgbA_NO"/>
    <property type="match status" value="1"/>
</dbReference>
<reference evidence="1 2" key="1">
    <citation type="journal article" date="2011" name="Stand. Genomic Sci.">
        <title>Complete genome sequence of Desulfobulbus propionicus type strain (1pr3).</title>
        <authorList>
            <person name="Pagani I."/>
            <person name="Lapidus A."/>
            <person name="Nolan M."/>
            <person name="Lucas S."/>
            <person name="Hammon N."/>
            <person name="Deshpande S."/>
            <person name="Cheng J.F."/>
            <person name="Chertkov O."/>
            <person name="Davenport K."/>
            <person name="Tapia R."/>
            <person name="Han C."/>
            <person name="Goodwin L."/>
            <person name="Pitluck S."/>
            <person name="Liolios K."/>
            <person name="Mavromatis K."/>
            <person name="Ivanova N."/>
            <person name="Mikhailova N."/>
            <person name="Pati A."/>
            <person name="Chen A."/>
            <person name="Palaniappan K."/>
            <person name="Land M."/>
            <person name="Hauser L."/>
            <person name="Chang Y.J."/>
            <person name="Jeffries C.D."/>
            <person name="Detter J.C."/>
            <person name="Brambilla E."/>
            <person name="Kannan K.P."/>
            <person name="Djao O.D."/>
            <person name="Rohde M."/>
            <person name="Pukall R."/>
            <person name="Spring S."/>
            <person name="Goker M."/>
            <person name="Sikorski J."/>
            <person name="Woyke T."/>
            <person name="Bristow J."/>
            <person name="Eisen J.A."/>
            <person name="Markowitz V."/>
            <person name="Hugenholtz P."/>
            <person name="Kyrpides N.C."/>
            <person name="Klenk H.P."/>
        </authorList>
    </citation>
    <scope>NUCLEOTIDE SEQUENCE [LARGE SCALE GENOMIC DNA]</scope>
    <source>
        <strain evidence="2">ATCC 33891 / DSM 2032 / 1pr3</strain>
    </source>
</reference>
<proteinExistence type="predicted"/>
<dbReference type="EMBL" id="CP002364">
    <property type="protein sequence ID" value="ADW18127.1"/>
    <property type="molecule type" value="Genomic_DNA"/>
</dbReference>
<evidence type="ECO:0000313" key="1">
    <source>
        <dbReference type="EMBL" id="ADW18127.1"/>
    </source>
</evidence>
<sequence>MPHLFSSHRLRREARTVEAMIRRYCRDHHGATTEPCPDCRDLLAYAQQRLHHCPFQHRKTTCANCPVHCYKPAQRERIRTVMRHSGPRMLLSHPVLALLHLLDGLRRPRRKP</sequence>
<dbReference type="InterPro" id="IPR020483">
    <property type="entry name" value="Uncharacterised_YgbA"/>
</dbReference>
<evidence type="ECO:0008006" key="3">
    <source>
        <dbReference type="Google" id="ProtNLM"/>
    </source>
</evidence>
<accession>A0A7U4DPJ6</accession>
<dbReference type="KEGG" id="dpr:Despr_1979"/>
<dbReference type="RefSeq" id="WP_015724667.1">
    <property type="nucleotide sequence ID" value="NC_014972.1"/>
</dbReference>
<evidence type="ECO:0000313" key="2">
    <source>
        <dbReference type="Proteomes" id="UP000006365"/>
    </source>
</evidence>